<feature type="compositionally biased region" description="Acidic residues" evidence="1">
    <location>
        <begin position="261"/>
        <end position="272"/>
    </location>
</feature>
<evidence type="ECO:0000313" key="3">
    <source>
        <dbReference type="Proteomes" id="UP000708148"/>
    </source>
</evidence>
<dbReference type="EMBL" id="CAJHUC010001043">
    <property type="protein sequence ID" value="CAD7699531.1"/>
    <property type="molecule type" value="Genomic_DNA"/>
</dbReference>
<gene>
    <name evidence="2" type="ORF">OSTQU699_LOCUS4890</name>
</gene>
<name>A0A8S1J143_9CHLO</name>
<feature type="region of interest" description="Disordered" evidence="1">
    <location>
        <begin position="243"/>
        <end position="277"/>
    </location>
</feature>
<proteinExistence type="predicted"/>
<keyword evidence="3" id="KW-1185">Reference proteome</keyword>
<evidence type="ECO:0000313" key="2">
    <source>
        <dbReference type="EMBL" id="CAD7699531.1"/>
    </source>
</evidence>
<dbReference type="AlphaFoldDB" id="A0A8S1J143"/>
<sequence>FATVSALLISTQRNPKFFTLALQGATKGAAPVQLWTALLDPYATISFSVDSMEGPGEHLSRTASIVTALKDQLLAGKKSVGEGSGLRTLDVAQSTLSAKIAPSQYSLVEDGEDGPKDKQDVTDSVAENPPPKAEGPVDTSMEIWGSGSLNMSGSQSEFEVLGRKLMHVEDQLDANNAMLALVLLLERGSSLSCADPQDLPIWQVLASLKSPVVSRYAKLFLCKAIVHVELRDRERSQRLAQMASLDSLPTSGDPNSGGDPMEVDGEDGDSADAPERSSSAFSKHAHEFFPPMVDIIVDASAGDGSNPGEFNSFVRSVCFVFLRWALLFEKTAAGRLRFGDEIEEASVKLLGQLGRVGFSNRADVLRINSGYIQMFVGQWGAAIPFPVEPILTQLTQTPLHGSNVNDRRHVYGLSLLCYALKYGHAEQMLSSPQAEDLWKAVLRILSSPKIGSRMARHAGEAAGQILHHLSKNGQPLAQTRLALTQTYWSR</sequence>
<feature type="non-terminal residue" evidence="2">
    <location>
        <position position="1"/>
    </location>
</feature>
<comment type="caution">
    <text evidence="2">The sequence shown here is derived from an EMBL/GenBank/DDBJ whole genome shotgun (WGS) entry which is preliminary data.</text>
</comment>
<protein>
    <submittedName>
        <fullName evidence="2">Uncharacterized protein</fullName>
    </submittedName>
</protein>
<evidence type="ECO:0000256" key="1">
    <source>
        <dbReference type="SAM" id="MobiDB-lite"/>
    </source>
</evidence>
<dbReference type="Proteomes" id="UP000708148">
    <property type="component" value="Unassembled WGS sequence"/>
</dbReference>
<organism evidence="2 3">
    <name type="scientific">Ostreobium quekettii</name>
    <dbReference type="NCBI Taxonomy" id="121088"/>
    <lineage>
        <taxon>Eukaryota</taxon>
        <taxon>Viridiplantae</taxon>
        <taxon>Chlorophyta</taxon>
        <taxon>core chlorophytes</taxon>
        <taxon>Ulvophyceae</taxon>
        <taxon>TCBD clade</taxon>
        <taxon>Bryopsidales</taxon>
        <taxon>Ostreobineae</taxon>
        <taxon>Ostreobiaceae</taxon>
        <taxon>Ostreobium</taxon>
    </lineage>
</organism>
<dbReference type="OrthoDB" id="10688671at2759"/>
<accession>A0A8S1J143</accession>
<feature type="region of interest" description="Disordered" evidence="1">
    <location>
        <begin position="104"/>
        <end position="146"/>
    </location>
</feature>
<reference evidence="2" key="1">
    <citation type="submission" date="2020-12" db="EMBL/GenBank/DDBJ databases">
        <authorList>
            <person name="Iha C."/>
        </authorList>
    </citation>
    <scope>NUCLEOTIDE SEQUENCE</scope>
</reference>